<protein>
    <submittedName>
        <fullName evidence="3">Putative MobA-related protein</fullName>
    </submittedName>
</protein>
<reference evidence="3 4" key="1">
    <citation type="journal article" date="2017" name="Front. Microbiol.">
        <title>Phaeobacter piscinae sp. nov., a species of the Roseobacter group and potential aquaculture probiont.</title>
        <authorList>
            <person name="Sonnenschein E.C."/>
            <person name="Phippen C.B.W."/>
            <person name="Nielsen K.F."/>
            <person name="Mateiu R.V."/>
            <person name="Melchiorsen J."/>
            <person name="Gram L."/>
            <person name="Overmann J."/>
            <person name="Freese H.M."/>
        </authorList>
    </citation>
    <scope>NUCLEOTIDE SEQUENCE [LARGE SCALE GENOMIC DNA]</scope>
    <source>
        <strain evidence="3 4">P88</strain>
    </source>
</reference>
<feature type="domain" description="MobA-like NTP transferase" evidence="2">
    <location>
        <begin position="7"/>
        <end position="168"/>
    </location>
</feature>
<dbReference type="PANTHER" id="PTHR43777">
    <property type="entry name" value="MOLYBDENUM COFACTOR CYTIDYLYLTRANSFERASE"/>
    <property type="match status" value="1"/>
</dbReference>
<sequence length="208" mass="22093">MTAIATLILAAGRASRMRGRDKLLVSVDGTPLLVRICAAAKHSAETTYVTLPTPDHPRAAVIRDHCQDARPVYVPDADEGMAASIRAGIGALSRAYDAVMILPADMPELTASDLAQVVAQSSSTPDQILRATSADGTFGHPVVFPRRYFAALSQLTGDQGARAILREAQHQGAVICPVPLPDQHALTDLDTPEAWAAWRQARKSPPTG</sequence>
<dbReference type="AlphaFoldDB" id="A0A2I7K8A2"/>
<dbReference type="Pfam" id="PF12804">
    <property type="entry name" value="NTP_transf_3"/>
    <property type="match status" value="1"/>
</dbReference>
<gene>
    <name evidence="3" type="ORF">PhaeoP88_01464</name>
</gene>
<reference evidence="3 4" key="2">
    <citation type="journal article" date="2017" name="Genome Biol. Evol.">
        <title>Trajectories and Drivers of Genome Evolution in Surface-Associated Marine Phaeobacter.</title>
        <authorList>
            <person name="Freese H.M."/>
            <person name="Sikorski J."/>
            <person name="Bunk B."/>
            <person name="Scheuner C."/>
            <person name="Meier-Kolthoff J.P."/>
            <person name="Sproer C."/>
            <person name="Gram L."/>
            <person name="Overmann J."/>
        </authorList>
    </citation>
    <scope>NUCLEOTIDE SEQUENCE [LARGE SCALE GENOMIC DNA]</scope>
    <source>
        <strain evidence="3 4">P88</strain>
    </source>
</reference>
<name>A0A2I7K8A2_9RHOB</name>
<dbReference type="CDD" id="cd04182">
    <property type="entry name" value="GT_2_like_f"/>
    <property type="match status" value="1"/>
</dbReference>
<proteinExistence type="predicted"/>
<evidence type="ECO:0000256" key="1">
    <source>
        <dbReference type="ARBA" id="ARBA00022842"/>
    </source>
</evidence>
<dbReference type="Gene3D" id="3.90.550.10">
    <property type="entry name" value="Spore Coat Polysaccharide Biosynthesis Protein SpsA, Chain A"/>
    <property type="match status" value="1"/>
</dbReference>
<evidence type="ECO:0000313" key="4">
    <source>
        <dbReference type="Proteomes" id="UP000236447"/>
    </source>
</evidence>
<accession>A0A2I7K8A2</accession>
<dbReference type="GO" id="GO:0016779">
    <property type="term" value="F:nucleotidyltransferase activity"/>
    <property type="evidence" value="ECO:0007669"/>
    <property type="project" value="UniProtKB-ARBA"/>
</dbReference>
<evidence type="ECO:0000313" key="3">
    <source>
        <dbReference type="EMBL" id="AUQ98841.1"/>
    </source>
</evidence>
<evidence type="ECO:0000259" key="2">
    <source>
        <dbReference type="Pfam" id="PF12804"/>
    </source>
</evidence>
<dbReference type="InterPro" id="IPR025877">
    <property type="entry name" value="MobA-like_NTP_Trfase"/>
</dbReference>
<dbReference type="InterPro" id="IPR029044">
    <property type="entry name" value="Nucleotide-diphossugar_trans"/>
</dbReference>
<organism evidence="3 4">
    <name type="scientific">Phaeobacter inhibens</name>
    <dbReference type="NCBI Taxonomy" id="221822"/>
    <lineage>
        <taxon>Bacteria</taxon>
        <taxon>Pseudomonadati</taxon>
        <taxon>Pseudomonadota</taxon>
        <taxon>Alphaproteobacteria</taxon>
        <taxon>Rhodobacterales</taxon>
        <taxon>Roseobacteraceae</taxon>
        <taxon>Phaeobacter</taxon>
    </lineage>
</organism>
<dbReference type="EMBL" id="CP010725">
    <property type="protein sequence ID" value="AUQ98841.1"/>
    <property type="molecule type" value="Genomic_DNA"/>
</dbReference>
<dbReference type="SUPFAM" id="SSF53448">
    <property type="entry name" value="Nucleotide-diphospho-sugar transferases"/>
    <property type="match status" value="1"/>
</dbReference>
<dbReference type="Proteomes" id="UP000236447">
    <property type="component" value="Chromosome"/>
</dbReference>
<dbReference type="PANTHER" id="PTHR43777:SF1">
    <property type="entry name" value="MOLYBDENUM COFACTOR CYTIDYLYLTRANSFERASE"/>
    <property type="match status" value="1"/>
</dbReference>
<keyword evidence="1" id="KW-0460">Magnesium</keyword>
<dbReference type="RefSeq" id="WP_102883382.1">
    <property type="nucleotide sequence ID" value="NZ_CP010725.1"/>
</dbReference>